<organism evidence="1 2">
    <name type="scientific">Sphingomonas cavernae</name>
    <dbReference type="NCBI Taxonomy" id="2320861"/>
    <lineage>
        <taxon>Bacteria</taxon>
        <taxon>Pseudomonadati</taxon>
        <taxon>Pseudomonadota</taxon>
        <taxon>Alphaproteobacteria</taxon>
        <taxon>Sphingomonadales</taxon>
        <taxon>Sphingomonadaceae</taxon>
        <taxon>Sphingomonas</taxon>
    </lineage>
</organism>
<evidence type="ECO:0000313" key="2">
    <source>
        <dbReference type="Proteomes" id="UP000286100"/>
    </source>
</evidence>
<comment type="caution">
    <text evidence="1">The sequence shown here is derived from an EMBL/GenBank/DDBJ whole genome shotgun (WGS) entry which is preliminary data.</text>
</comment>
<protein>
    <submittedName>
        <fullName evidence="1">HPr-rel-A system PqqD family peptide chaperone</fullName>
    </submittedName>
</protein>
<sequence length="92" mass="9986">MPGPVYRAEPAAHRRHIALDTLDLIYHRTSGITHVVAEPVPQILAALEQGQADVTEIVRRLAATHELNRGEAEPVIAARLLELEVAGLVARA</sequence>
<name>A0A418W6A5_9SPHN</name>
<dbReference type="AlphaFoldDB" id="A0A418W6A5"/>
<keyword evidence="2" id="KW-1185">Reference proteome</keyword>
<dbReference type="OrthoDB" id="7475313at2"/>
<reference evidence="1 2" key="1">
    <citation type="submission" date="2018-09" db="EMBL/GenBank/DDBJ databases">
        <authorList>
            <person name="Zhu H."/>
        </authorList>
    </citation>
    <scope>NUCLEOTIDE SEQUENCE [LARGE SCALE GENOMIC DNA]</scope>
    <source>
        <strain evidence="1 2">K2R01-6</strain>
    </source>
</reference>
<dbReference type="Proteomes" id="UP000286100">
    <property type="component" value="Unassembled WGS sequence"/>
</dbReference>
<dbReference type="NCBIfam" id="TIGR04353">
    <property type="entry name" value="PqqD_rel_X"/>
    <property type="match status" value="1"/>
</dbReference>
<evidence type="ECO:0000313" key="1">
    <source>
        <dbReference type="EMBL" id="RJF85561.1"/>
    </source>
</evidence>
<dbReference type="InterPro" id="IPR027599">
    <property type="entry name" value="PqqD-rel_X"/>
</dbReference>
<gene>
    <name evidence="1" type="ORF">D3876_16690</name>
</gene>
<dbReference type="RefSeq" id="WP_119764430.1">
    <property type="nucleotide sequence ID" value="NZ_QYUM01000004.1"/>
</dbReference>
<dbReference type="EMBL" id="QYUM01000004">
    <property type="protein sequence ID" value="RJF85561.1"/>
    <property type="molecule type" value="Genomic_DNA"/>
</dbReference>
<accession>A0A418W6A5</accession>
<proteinExistence type="predicted"/>